<dbReference type="eggNOG" id="COG0695">
    <property type="taxonomic scope" value="Bacteria"/>
</dbReference>
<gene>
    <name evidence="1" type="ORF">HRUBRA_01644</name>
</gene>
<dbReference type="EMBL" id="AUVB01000049">
    <property type="protein sequence ID" value="KGE03753.1"/>
    <property type="molecule type" value="Genomic_DNA"/>
</dbReference>
<dbReference type="InterPro" id="IPR008554">
    <property type="entry name" value="Glutaredoxin-like"/>
</dbReference>
<dbReference type="STRING" id="1265313.HRUBRA_01644"/>
<dbReference type="HOGENOM" id="CLU_125054_4_2_6"/>
<comment type="caution">
    <text evidence="1">The sequence shown here is derived from an EMBL/GenBank/DDBJ whole genome shotgun (WGS) entry which is preliminary data.</text>
</comment>
<evidence type="ECO:0000313" key="1">
    <source>
        <dbReference type="EMBL" id="KGE03753.1"/>
    </source>
</evidence>
<reference evidence="1 2" key="1">
    <citation type="journal article" date="2014" name="Genome Announc.">
        <title>Genome Sequence of Gammaproteobacterial Pseudohaliea rubra Type Strain DSM 19751, Isolated from Coastal Seawater of the Mediterranean Sea.</title>
        <authorList>
            <person name="Spring S."/>
            <person name="Fiebig A."/>
            <person name="Riedel T."/>
            <person name="Goker M."/>
            <person name="Klenk H.P."/>
        </authorList>
    </citation>
    <scope>NUCLEOTIDE SEQUENCE [LARGE SCALE GENOMIC DNA]</scope>
    <source>
        <strain evidence="1 2">DSM 19751</strain>
    </source>
</reference>
<keyword evidence="2" id="KW-1185">Reference proteome</keyword>
<sequence length="88" mass="9626">MAQPILYSTPACHLCELAEGLLLEAARATVPGLVWRVVDISGDDALFERYGERIPVLCFASGAELDWPFTGEELHRALRREGLCQGPG</sequence>
<evidence type="ECO:0000313" key="2">
    <source>
        <dbReference type="Proteomes" id="UP000029640"/>
    </source>
</evidence>
<dbReference type="Pfam" id="PF05768">
    <property type="entry name" value="Glrx-like"/>
    <property type="match status" value="1"/>
</dbReference>
<organism evidence="1 2">
    <name type="scientific">Pseudohaliea rubra DSM 19751</name>
    <dbReference type="NCBI Taxonomy" id="1265313"/>
    <lineage>
        <taxon>Bacteria</taxon>
        <taxon>Pseudomonadati</taxon>
        <taxon>Pseudomonadota</taxon>
        <taxon>Gammaproteobacteria</taxon>
        <taxon>Cellvibrionales</taxon>
        <taxon>Halieaceae</taxon>
        <taxon>Pseudohaliea</taxon>
    </lineage>
</organism>
<protein>
    <submittedName>
        <fullName evidence="1">Thiol-disulfide isomerase and thioredoxin</fullName>
    </submittedName>
</protein>
<keyword evidence="1" id="KW-0413">Isomerase</keyword>
<dbReference type="GO" id="GO:0016853">
    <property type="term" value="F:isomerase activity"/>
    <property type="evidence" value="ECO:0007669"/>
    <property type="project" value="UniProtKB-KW"/>
</dbReference>
<accession>A0A095VRN4</accession>
<dbReference type="RefSeq" id="WP_035518204.1">
    <property type="nucleotide sequence ID" value="NZ_KN234809.1"/>
</dbReference>
<dbReference type="AlphaFoldDB" id="A0A095VRN4"/>
<dbReference type="SUPFAM" id="SSF52833">
    <property type="entry name" value="Thioredoxin-like"/>
    <property type="match status" value="1"/>
</dbReference>
<proteinExistence type="predicted"/>
<dbReference type="Gene3D" id="3.40.30.10">
    <property type="entry name" value="Glutaredoxin"/>
    <property type="match status" value="1"/>
</dbReference>
<dbReference type="OrthoDB" id="8537427at2"/>
<dbReference type="InterPro" id="IPR036249">
    <property type="entry name" value="Thioredoxin-like_sf"/>
</dbReference>
<dbReference type="Proteomes" id="UP000029640">
    <property type="component" value="Unassembled WGS sequence"/>
</dbReference>
<name>A0A095VRN4_9GAMM</name>